<dbReference type="Gene3D" id="3.90.1200.10">
    <property type="match status" value="1"/>
</dbReference>
<accession>A0A4Q9KBR8</accession>
<sequence length="317" mass="33696">MPRITWPDLPVAVRAEVETILGAPVVGHASHPGGFSPGTADRVTCTDGTAAFVKAVHPDLNPDSPAIHRAELRVMRALPPGLPAPALLGGFERDGWVVLVLEYLDADHPVLPWTLGAFTPVLDAVLALSDRLTPSPLPLAPATAQCAAMWDGFARCLADPPGDLDPWVRERLPALAARADASLAVLDGDSLCHFDLRADNVLMRRGEEPAAERVVVIDWPWAMAAARWLDAATLASELAAQGDPASIAATDAVLERIASHCGVGTEPLVDTMVGLAAYTTWRSREPAPPGLPTLRAFQRQLADGLTAWLKGTRLATW</sequence>
<dbReference type="OrthoDB" id="2570531at2"/>
<dbReference type="AlphaFoldDB" id="A0A4Q9KBR8"/>
<gene>
    <name evidence="2" type="ORF">ET989_11765</name>
</gene>
<comment type="caution">
    <text evidence="2">The sequence shown here is derived from an EMBL/GenBank/DDBJ whole genome shotgun (WGS) entry which is preliminary data.</text>
</comment>
<evidence type="ECO:0000313" key="2">
    <source>
        <dbReference type="EMBL" id="TBT83358.1"/>
    </source>
</evidence>
<dbReference type="GO" id="GO:0016740">
    <property type="term" value="F:transferase activity"/>
    <property type="evidence" value="ECO:0007669"/>
    <property type="project" value="UniProtKB-KW"/>
</dbReference>
<dbReference type="Proteomes" id="UP000292373">
    <property type="component" value="Unassembled WGS sequence"/>
</dbReference>
<dbReference type="InterPro" id="IPR002575">
    <property type="entry name" value="Aminoglycoside_PTrfase"/>
</dbReference>
<organism evidence="2 3">
    <name type="scientific">Propioniciclava sinopodophylli</name>
    <dbReference type="NCBI Taxonomy" id="1837344"/>
    <lineage>
        <taxon>Bacteria</taxon>
        <taxon>Bacillati</taxon>
        <taxon>Actinomycetota</taxon>
        <taxon>Actinomycetes</taxon>
        <taxon>Propionibacteriales</taxon>
        <taxon>Propionibacteriaceae</taxon>
        <taxon>Propioniciclava</taxon>
    </lineage>
</organism>
<keyword evidence="2" id="KW-0808">Transferase</keyword>
<evidence type="ECO:0000313" key="3">
    <source>
        <dbReference type="Proteomes" id="UP000292373"/>
    </source>
</evidence>
<dbReference type="EMBL" id="SDMQ01000012">
    <property type="protein sequence ID" value="TBT83358.1"/>
    <property type="molecule type" value="Genomic_DNA"/>
</dbReference>
<dbReference type="Pfam" id="PF01636">
    <property type="entry name" value="APH"/>
    <property type="match status" value="1"/>
</dbReference>
<proteinExistence type="predicted"/>
<feature type="domain" description="Aminoglycoside phosphotransferase" evidence="1">
    <location>
        <begin position="35"/>
        <end position="249"/>
    </location>
</feature>
<protein>
    <submittedName>
        <fullName evidence="2">Aminoglycoside phosphotransferase family protein</fullName>
    </submittedName>
</protein>
<dbReference type="SUPFAM" id="SSF56112">
    <property type="entry name" value="Protein kinase-like (PK-like)"/>
    <property type="match status" value="1"/>
</dbReference>
<keyword evidence="3" id="KW-1185">Reference proteome</keyword>
<reference evidence="2 3" key="1">
    <citation type="submission" date="2019-01" db="EMBL/GenBank/DDBJ databases">
        <title>Lactibacter flavus gen. nov., sp. nov., a novel bacterium of the family Propionibacteriaceae isolated from raw milk and dairy products.</title>
        <authorList>
            <person name="Huptas C."/>
            <person name="Wenning M."/>
            <person name="Breitenwieser F."/>
            <person name="Doll E."/>
            <person name="Von Neubeck M."/>
            <person name="Busse H.-J."/>
            <person name="Scherer S."/>
        </authorList>
    </citation>
    <scope>NUCLEOTIDE SEQUENCE [LARGE SCALE GENOMIC DNA]</scope>
    <source>
        <strain evidence="2 3">KCTC 33808</strain>
    </source>
</reference>
<name>A0A4Q9KBR8_9ACTN</name>
<dbReference type="InterPro" id="IPR011009">
    <property type="entry name" value="Kinase-like_dom_sf"/>
</dbReference>
<evidence type="ECO:0000259" key="1">
    <source>
        <dbReference type="Pfam" id="PF01636"/>
    </source>
</evidence>
<dbReference type="RefSeq" id="WP_131169194.1">
    <property type="nucleotide sequence ID" value="NZ_SDMQ01000012.1"/>
</dbReference>